<dbReference type="Proteomes" id="UP000709219">
    <property type="component" value="Unassembled WGS sequence"/>
</dbReference>
<evidence type="ECO:0000313" key="1">
    <source>
        <dbReference type="EMBL" id="MBS5358041.1"/>
    </source>
</evidence>
<organism evidence="1 2">
    <name type="scientific">Streptococcus parasanguinis</name>
    <dbReference type="NCBI Taxonomy" id="1318"/>
    <lineage>
        <taxon>Bacteria</taxon>
        <taxon>Bacillati</taxon>
        <taxon>Bacillota</taxon>
        <taxon>Bacilli</taxon>
        <taxon>Lactobacillales</taxon>
        <taxon>Streptococcaceae</taxon>
        <taxon>Streptococcus</taxon>
    </lineage>
</organism>
<dbReference type="AlphaFoldDB" id="A0A943HLJ1"/>
<dbReference type="InterPro" id="IPR021080">
    <property type="entry name" value="Minor_capsid_protein"/>
</dbReference>
<accession>A0A943HLJ1</accession>
<reference evidence="1" key="1">
    <citation type="submission" date="2021-02" db="EMBL/GenBank/DDBJ databases">
        <title>Infant gut strain persistence is associated with maternal origin, phylogeny, and functional potential including surface adhesion and iron acquisition.</title>
        <authorList>
            <person name="Lou Y.C."/>
        </authorList>
    </citation>
    <scope>NUCLEOTIDE SEQUENCE</scope>
    <source>
        <strain evidence="1">L3_098_011G1_dasL3_098_011G1_concoct_7</strain>
    </source>
</reference>
<sequence>MGISITVDLGRINKKFGPNAKKVAEYAIANQAMLDMERFVPLRGGDLRGSGHVSGNQIVYNTVYARAQFYGSSYNKHRSFTFKKYTTAGTGKRWDLKAKGLYGDKWADKGREALGL</sequence>
<proteinExistence type="predicted"/>
<name>A0A943HLJ1_STRPA</name>
<comment type="caution">
    <text evidence="1">The sequence shown here is derived from an EMBL/GenBank/DDBJ whole genome shotgun (WGS) entry which is preliminary data.</text>
</comment>
<gene>
    <name evidence="1" type="ORF">KHX87_02880</name>
</gene>
<evidence type="ECO:0000313" key="2">
    <source>
        <dbReference type="Proteomes" id="UP000709219"/>
    </source>
</evidence>
<dbReference type="Pfam" id="PF11114">
    <property type="entry name" value="Minor_capsid_2"/>
    <property type="match status" value="1"/>
</dbReference>
<protein>
    <submittedName>
        <fullName evidence="1">Minor capsid protein</fullName>
    </submittedName>
</protein>
<dbReference type="EMBL" id="JAGZFP010000004">
    <property type="protein sequence ID" value="MBS5358041.1"/>
    <property type="molecule type" value="Genomic_DNA"/>
</dbReference>